<proteinExistence type="predicted"/>
<protein>
    <submittedName>
        <fullName evidence="2">Uncharacterized protein</fullName>
    </submittedName>
</protein>
<feature type="compositionally biased region" description="Basic and acidic residues" evidence="1">
    <location>
        <begin position="120"/>
        <end position="130"/>
    </location>
</feature>
<dbReference type="Proteomes" id="UP001530293">
    <property type="component" value="Unassembled WGS sequence"/>
</dbReference>
<reference evidence="2 3" key="1">
    <citation type="submission" date="2024-10" db="EMBL/GenBank/DDBJ databases">
        <title>Updated reference genomes for cyclostephanoid diatoms.</title>
        <authorList>
            <person name="Roberts W.R."/>
            <person name="Alverson A.J."/>
        </authorList>
    </citation>
    <scope>NUCLEOTIDE SEQUENCE [LARGE SCALE GENOMIC DNA]</scope>
    <source>
        <strain evidence="2 3">AJA232-27</strain>
    </source>
</reference>
<sequence length="212" mass="23065">MTYQKYLTMQEKRVKVTIRYSAEAGLRPFYLTVANEIKSAHPDVLLEKRILPRVGGGDEAVFEVTVDGRTIIGKKKTRMLKVSSSISSSSRGGGSKSSSSSSMSNGDEDDDDIVVGGNISEEREDNRRSSTPDIAGGRTVFIGMERLAAELTKARKKRRPNTTYRSGSMREDALEIAGAGINTAATVQSSKMTEAVIRLERLKAMGGARNKV</sequence>
<dbReference type="EMBL" id="JALLBG020000268">
    <property type="protein sequence ID" value="KAL3757369.1"/>
    <property type="molecule type" value="Genomic_DNA"/>
</dbReference>
<feature type="compositionally biased region" description="Low complexity" evidence="1">
    <location>
        <begin position="83"/>
        <end position="105"/>
    </location>
</feature>
<organism evidence="2 3">
    <name type="scientific">Discostella pseudostelligera</name>
    <dbReference type="NCBI Taxonomy" id="259834"/>
    <lineage>
        <taxon>Eukaryota</taxon>
        <taxon>Sar</taxon>
        <taxon>Stramenopiles</taxon>
        <taxon>Ochrophyta</taxon>
        <taxon>Bacillariophyta</taxon>
        <taxon>Coscinodiscophyceae</taxon>
        <taxon>Thalassiosirophycidae</taxon>
        <taxon>Stephanodiscales</taxon>
        <taxon>Stephanodiscaceae</taxon>
        <taxon>Discostella</taxon>
    </lineage>
</organism>
<comment type="caution">
    <text evidence="2">The sequence shown here is derived from an EMBL/GenBank/DDBJ whole genome shotgun (WGS) entry which is preliminary data.</text>
</comment>
<feature type="region of interest" description="Disordered" evidence="1">
    <location>
        <begin position="82"/>
        <end position="137"/>
    </location>
</feature>
<evidence type="ECO:0000256" key="1">
    <source>
        <dbReference type="SAM" id="MobiDB-lite"/>
    </source>
</evidence>
<evidence type="ECO:0000313" key="2">
    <source>
        <dbReference type="EMBL" id="KAL3757369.1"/>
    </source>
</evidence>
<dbReference type="Gene3D" id="3.40.30.10">
    <property type="entry name" value="Glutaredoxin"/>
    <property type="match status" value="1"/>
</dbReference>
<accession>A0ABD3M038</accession>
<gene>
    <name evidence="2" type="ORF">ACHAWU_008530</name>
</gene>
<dbReference type="AlphaFoldDB" id="A0ABD3M038"/>
<name>A0ABD3M038_9STRA</name>
<keyword evidence="3" id="KW-1185">Reference proteome</keyword>
<evidence type="ECO:0000313" key="3">
    <source>
        <dbReference type="Proteomes" id="UP001530293"/>
    </source>
</evidence>